<protein>
    <submittedName>
        <fullName evidence="2">Uncharacterized protein</fullName>
    </submittedName>
</protein>
<evidence type="ECO:0000313" key="3">
    <source>
        <dbReference type="Proteomes" id="UP000268093"/>
    </source>
</evidence>
<dbReference type="OrthoDB" id="2385582at2759"/>
<gene>
    <name evidence="2" type="ORF">BC936DRAFT_139012</name>
</gene>
<accession>A0A433DI17</accession>
<proteinExistence type="predicted"/>
<dbReference type="EMBL" id="RBNI01001414">
    <property type="protein sequence ID" value="RUP50459.1"/>
    <property type="molecule type" value="Genomic_DNA"/>
</dbReference>
<reference evidence="2 3" key="1">
    <citation type="journal article" date="2018" name="New Phytol.">
        <title>Phylogenomics of Endogonaceae and evolution of mycorrhizas within Mucoromycota.</title>
        <authorList>
            <person name="Chang Y."/>
            <person name="Desiro A."/>
            <person name="Na H."/>
            <person name="Sandor L."/>
            <person name="Lipzen A."/>
            <person name="Clum A."/>
            <person name="Barry K."/>
            <person name="Grigoriev I.V."/>
            <person name="Martin F.M."/>
            <person name="Stajich J.E."/>
            <person name="Smith M.E."/>
            <person name="Bonito G."/>
            <person name="Spatafora J.W."/>
        </authorList>
    </citation>
    <scope>NUCLEOTIDE SEQUENCE [LARGE SCALE GENOMIC DNA]</scope>
    <source>
        <strain evidence="2 3">GMNB39</strain>
    </source>
</reference>
<evidence type="ECO:0000313" key="2">
    <source>
        <dbReference type="EMBL" id="RUP50459.1"/>
    </source>
</evidence>
<feature type="compositionally biased region" description="Acidic residues" evidence="1">
    <location>
        <begin position="16"/>
        <end position="28"/>
    </location>
</feature>
<comment type="caution">
    <text evidence="2">The sequence shown here is derived from an EMBL/GenBank/DDBJ whole genome shotgun (WGS) entry which is preliminary data.</text>
</comment>
<dbReference type="AlphaFoldDB" id="A0A433DI17"/>
<keyword evidence="3" id="KW-1185">Reference proteome</keyword>
<dbReference type="Proteomes" id="UP000268093">
    <property type="component" value="Unassembled WGS sequence"/>
</dbReference>
<evidence type="ECO:0000256" key="1">
    <source>
        <dbReference type="SAM" id="MobiDB-lite"/>
    </source>
</evidence>
<name>A0A433DI17_9FUNG</name>
<sequence length="400" mass="45663">MEDPKDNPFLVSTSLGEEDGSELDEENEEKSIKYTNDWEEEHEGEVEREEYVNEDKEIPESLSDDEYHVNEMKTADNEHVKKTRVLLSSSVHSFIVDVDDEIIKRHFSKEELHEIDYTPSPQVPELSDEITANGPQRDHKYHQGRISCSELRSRKTLQHRLHPLCSLDVGQGNREQNLKGANFENWGNCHIWNAIVDQGFGNLDGISVVRGESASVSTGIRKNMQRQIVERRKMGYRCDWILRSAGNGDRDEFGVGEAGKERVDEFGTKFLRETCLKLPKTLKDMLVKTDDDGRLSRQSTRLCVLDPSRRANGRARCRGKFFINLDTFGVHPQCEGKYYSLTPAAVRETIKAIQSRESSIQIFKDAGLRKRPPIKDHVMPCMSTPKKAKVAKVAMPSHPH</sequence>
<feature type="region of interest" description="Disordered" evidence="1">
    <location>
        <begin position="1"/>
        <end position="31"/>
    </location>
</feature>
<organism evidence="2 3">
    <name type="scientific">Jimgerdemannia flammicorona</name>
    <dbReference type="NCBI Taxonomy" id="994334"/>
    <lineage>
        <taxon>Eukaryota</taxon>
        <taxon>Fungi</taxon>
        <taxon>Fungi incertae sedis</taxon>
        <taxon>Mucoromycota</taxon>
        <taxon>Mucoromycotina</taxon>
        <taxon>Endogonomycetes</taxon>
        <taxon>Endogonales</taxon>
        <taxon>Endogonaceae</taxon>
        <taxon>Jimgerdemannia</taxon>
    </lineage>
</organism>